<dbReference type="AlphaFoldDB" id="A0A9D1ELH9"/>
<dbReference type="GO" id="GO:0016757">
    <property type="term" value="F:glycosyltransferase activity"/>
    <property type="evidence" value="ECO:0007669"/>
    <property type="project" value="UniProtKB-KW"/>
</dbReference>
<comment type="caution">
    <text evidence="7">The sequence shown here is derived from an EMBL/GenBank/DDBJ whole genome shotgun (WGS) entry which is preliminary data.</text>
</comment>
<evidence type="ECO:0000259" key="6">
    <source>
        <dbReference type="Pfam" id="PF00535"/>
    </source>
</evidence>
<feature type="transmembrane region" description="Helical" evidence="5">
    <location>
        <begin position="244"/>
        <end position="266"/>
    </location>
</feature>
<sequence length="318" mass="36230">MQKAAVIIPNYNGIAYIRGCLDSLQRQTAQDFSVIVVDNGSTDGSREIVQEEYPWVRLICLPENTGFCGAVNRGIRAAQEPYVILLNNDTTAEPDFVQELLEGIARHRRAFACGAKMLQASDSRLIDGAGDLYTALGWAVARGNGRPQEQYQREEQVFSACGGAAIYRRDLLLGLGLFDEEHFAYLEDLDICYRARLHGYENWFLPKARVVHVGSGTSGSRYNLFKVRYSSRNNVYLIWKNMPLFQIILNFPFLAAGFGIKFLFFLKKGYGREYLAGIVNGLRLRKGHGKKVPFLWKRMPRYLKIQLELWRNLGRLRS</sequence>
<dbReference type="PANTHER" id="PTHR43179">
    <property type="entry name" value="RHAMNOSYLTRANSFERASE WBBL"/>
    <property type="match status" value="1"/>
</dbReference>
<feature type="domain" description="Glycosyltransferase 2-like" evidence="6">
    <location>
        <begin position="6"/>
        <end position="172"/>
    </location>
</feature>
<accession>A0A9D1ELH9</accession>
<keyword evidence="5" id="KW-0812">Transmembrane</keyword>
<name>A0A9D1ELH9_9FIRM</name>
<dbReference type="Gene3D" id="3.90.550.10">
    <property type="entry name" value="Spore Coat Polysaccharide Biosynthesis Protein SpsA, Chain A"/>
    <property type="match status" value="1"/>
</dbReference>
<dbReference type="InterPro" id="IPR001173">
    <property type="entry name" value="Glyco_trans_2-like"/>
</dbReference>
<evidence type="ECO:0000256" key="3">
    <source>
        <dbReference type="ARBA" id="ARBA00022676"/>
    </source>
</evidence>
<dbReference type="Pfam" id="PF00535">
    <property type="entry name" value="Glycos_transf_2"/>
    <property type="match status" value="1"/>
</dbReference>
<evidence type="ECO:0000256" key="1">
    <source>
        <dbReference type="ARBA" id="ARBA00004776"/>
    </source>
</evidence>
<keyword evidence="3" id="KW-0328">Glycosyltransferase</keyword>
<gene>
    <name evidence="7" type="ORF">IAB98_12685</name>
</gene>
<evidence type="ECO:0000256" key="5">
    <source>
        <dbReference type="SAM" id="Phobius"/>
    </source>
</evidence>
<evidence type="ECO:0000313" key="8">
    <source>
        <dbReference type="Proteomes" id="UP000886841"/>
    </source>
</evidence>
<comment type="similarity">
    <text evidence="2">Belongs to the glycosyltransferase 2 family.</text>
</comment>
<dbReference type="CDD" id="cd04186">
    <property type="entry name" value="GT_2_like_c"/>
    <property type="match status" value="1"/>
</dbReference>
<proteinExistence type="inferred from homology"/>
<keyword evidence="5" id="KW-1133">Transmembrane helix</keyword>
<evidence type="ECO:0000256" key="2">
    <source>
        <dbReference type="ARBA" id="ARBA00006739"/>
    </source>
</evidence>
<organism evidence="7 8">
    <name type="scientific">Candidatus Egerieimonas intestinavium</name>
    <dbReference type="NCBI Taxonomy" id="2840777"/>
    <lineage>
        <taxon>Bacteria</taxon>
        <taxon>Bacillati</taxon>
        <taxon>Bacillota</taxon>
        <taxon>Clostridia</taxon>
        <taxon>Lachnospirales</taxon>
        <taxon>Lachnospiraceae</taxon>
        <taxon>Lachnospiraceae incertae sedis</taxon>
        <taxon>Candidatus Egerieimonas</taxon>
    </lineage>
</organism>
<evidence type="ECO:0000313" key="7">
    <source>
        <dbReference type="EMBL" id="HIR94265.1"/>
    </source>
</evidence>
<dbReference type="Proteomes" id="UP000886841">
    <property type="component" value="Unassembled WGS sequence"/>
</dbReference>
<dbReference type="PANTHER" id="PTHR43179:SF12">
    <property type="entry name" value="GALACTOFURANOSYLTRANSFERASE GLFT2"/>
    <property type="match status" value="1"/>
</dbReference>
<comment type="pathway">
    <text evidence="1">Cell wall biogenesis; cell wall polysaccharide biosynthesis.</text>
</comment>
<protein>
    <submittedName>
        <fullName evidence="7">Glycosyltransferase family 2 protein</fullName>
    </submittedName>
</protein>
<dbReference type="SUPFAM" id="SSF53448">
    <property type="entry name" value="Nucleotide-diphospho-sugar transferases"/>
    <property type="match status" value="1"/>
</dbReference>
<reference evidence="7" key="1">
    <citation type="submission" date="2020-10" db="EMBL/GenBank/DDBJ databases">
        <authorList>
            <person name="Gilroy R."/>
        </authorList>
    </citation>
    <scope>NUCLEOTIDE SEQUENCE</scope>
    <source>
        <strain evidence="7">ChiSxjej1B13-7041</strain>
    </source>
</reference>
<reference evidence="7" key="2">
    <citation type="journal article" date="2021" name="PeerJ">
        <title>Extensive microbial diversity within the chicken gut microbiome revealed by metagenomics and culture.</title>
        <authorList>
            <person name="Gilroy R."/>
            <person name="Ravi A."/>
            <person name="Getino M."/>
            <person name="Pursley I."/>
            <person name="Horton D.L."/>
            <person name="Alikhan N.F."/>
            <person name="Baker D."/>
            <person name="Gharbi K."/>
            <person name="Hall N."/>
            <person name="Watson M."/>
            <person name="Adriaenssens E.M."/>
            <person name="Foster-Nyarko E."/>
            <person name="Jarju S."/>
            <person name="Secka A."/>
            <person name="Antonio M."/>
            <person name="Oren A."/>
            <person name="Chaudhuri R.R."/>
            <person name="La Ragione R."/>
            <person name="Hildebrand F."/>
            <person name="Pallen M.J."/>
        </authorList>
    </citation>
    <scope>NUCLEOTIDE SEQUENCE</scope>
    <source>
        <strain evidence="7">ChiSxjej1B13-7041</strain>
    </source>
</reference>
<keyword evidence="4" id="KW-0808">Transferase</keyword>
<dbReference type="EMBL" id="DVHU01000113">
    <property type="protein sequence ID" value="HIR94265.1"/>
    <property type="molecule type" value="Genomic_DNA"/>
</dbReference>
<evidence type="ECO:0000256" key="4">
    <source>
        <dbReference type="ARBA" id="ARBA00022679"/>
    </source>
</evidence>
<dbReference type="InterPro" id="IPR029044">
    <property type="entry name" value="Nucleotide-diphossugar_trans"/>
</dbReference>
<keyword evidence="5" id="KW-0472">Membrane</keyword>